<dbReference type="EMBL" id="LVLJ01000057">
    <property type="protein sequence ID" value="OAE35849.1"/>
    <property type="molecule type" value="Genomic_DNA"/>
</dbReference>
<protein>
    <submittedName>
        <fullName evidence="1">Uncharacterized protein</fullName>
    </submittedName>
</protein>
<organism evidence="1 2">
    <name type="scientific">Marchantia polymorpha subsp. ruderalis</name>
    <dbReference type="NCBI Taxonomy" id="1480154"/>
    <lineage>
        <taxon>Eukaryota</taxon>
        <taxon>Viridiplantae</taxon>
        <taxon>Streptophyta</taxon>
        <taxon>Embryophyta</taxon>
        <taxon>Marchantiophyta</taxon>
        <taxon>Marchantiopsida</taxon>
        <taxon>Marchantiidae</taxon>
        <taxon>Marchantiales</taxon>
        <taxon>Marchantiaceae</taxon>
        <taxon>Marchantia</taxon>
    </lineage>
</organism>
<keyword evidence="2" id="KW-1185">Reference proteome</keyword>
<accession>A0A176WRW0</accession>
<gene>
    <name evidence="1" type="ORF">AXG93_4225s1540</name>
</gene>
<name>A0A176WRW0_MARPO</name>
<proteinExistence type="predicted"/>
<comment type="caution">
    <text evidence="1">The sequence shown here is derived from an EMBL/GenBank/DDBJ whole genome shotgun (WGS) entry which is preliminary data.</text>
</comment>
<evidence type="ECO:0000313" key="2">
    <source>
        <dbReference type="Proteomes" id="UP000077202"/>
    </source>
</evidence>
<sequence>MGCFESLDDAKKKIVSDLSTESLKHQVISFTLKTRPSSNKLWQHMGQVVKKANGEWSMAAKLDEAINLLKKKKQENRVEKIFAEVLEELIQLLDYFKLASKSLEPFNTPTLHFLDIWLAKLMTHLHPCDEPVTVDGVNGENMTISADSENIVPIKKLLIYQLKSVLKTLHAAATYLDPL</sequence>
<dbReference type="Proteomes" id="UP000077202">
    <property type="component" value="Unassembled WGS sequence"/>
</dbReference>
<reference evidence="1" key="1">
    <citation type="submission" date="2016-03" db="EMBL/GenBank/DDBJ databases">
        <title>Mechanisms controlling the formation of the plant cell surface in tip-growing cells are functionally conserved among land plants.</title>
        <authorList>
            <person name="Honkanen S."/>
            <person name="Jones V.A."/>
            <person name="Morieri G."/>
            <person name="Champion C."/>
            <person name="Hetherington A.J."/>
            <person name="Kelly S."/>
            <person name="Saint-Marcoux D."/>
            <person name="Proust H."/>
            <person name="Prescott H."/>
            <person name="Dolan L."/>
        </authorList>
    </citation>
    <scope>NUCLEOTIDE SEQUENCE [LARGE SCALE GENOMIC DNA]</scope>
    <source>
        <tissue evidence="1">Whole gametophyte</tissue>
    </source>
</reference>
<evidence type="ECO:0000313" key="1">
    <source>
        <dbReference type="EMBL" id="OAE35849.1"/>
    </source>
</evidence>
<dbReference type="AlphaFoldDB" id="A0A176WRW0"/>